<protein>
    <recommendedName>
        <fullName evidence="4">ABC transporter permease</fullName>
    </recommendedName>
</protein>
<gene>
    <name evidence="2" type="ORF">QCN29_20525</name>
</gene>
<accession>A0ABT6HQY8</accession>
<comment type="caution">
    <text evidence="2">The sequence shown here is derived from an EMBL/GenBank/DDBJ whole genome shotgun (WGS) entry which is preliminary data.</text>
</comment>
<keyword evidence="1" id="KW-0812">Transmembrane</keyword>
<proteinExistence type="predicted"/>
<sequence length="45" mass="4554">MNNKITPVGPLALALRLRGAGRRTVVLVAALACSALLVGVGLLLT</sequence>
<dbReference type="RefSeq" id="WP_279929867.1">
    <property type="nucleotide sequence ID" value="NZ_JARWBG010000024.1"/>
</dbReference>
<name>A0ABT6HQY8_9ACTN</name>
<dbReference type="EMBL" id="JARWBG010000024">
    <property type="protein sequence ID" value="MDH2391133.1"/>
    <property type="molecule type" value="Genomic_DNA"/>
</dbReference>
<keyword evidence="3" id="KW-1185">Reference proteome</keyword>
<keyword evidence="1" id="KW-1133">Transmembrane helix</keyword>
<evidence type="ECO:0000313" key="3">
    <source>
        <dbReference type="Proteomes" id="UP001223144"/>
    </source>
</evidence>
<keyword evidence="1" id="KW-0472">Membrane</keyword>
<feature type="transmembrane region" description="Helical" evidence="1">
    <location>
        <begin position="25"/>
        <end position="44"/>
    </location>
</feature>
<evidence type="ECO:0008006" key="4">
    <source>
        <dbReference type="Google" id="ProtNLM"/>
    </source>
</evidence>
<organism evidence="2 3">
    <name type="scientific">Streptomyces chengmaiensis</name>
    <dbReference type="NCBI Taxonomy" id="3040919"/>
    <lineage>
        <taxon>Bacteria</taxon>
        <taxon>Bacillati</taxon>
        <taxon>Actinomycetota</taxon>
        <taxon>Actinomycetes</taxon>
        <taxon>Kitasatosporales</taxon>
        <taxon>Streptomycetaceae</taxon>
        <taxon>Streptomyces</taxon>
    </lineage>
</organism>
<evidence type="ECO:0000313" key="2">
    <source>
        <dbReference type="EMBL" id="MDH2391133.1"/>
    </source>
</evidence>
<reference evidence="2 3" key="1">
    <citation type="submission" date="2023-04" db="EMBL/GenBank/DDBJ databases">
        <title>Streptomyces chengmaiensis sp. nov. isolated from the stem of mangrove plant in Hainan.</title>
        <authorList>
            <person name="Huang X."/>
            <person name="Zhou S."/>
            <person name="Chu X."/>
            <person name="Xie Y."/>
            <person name="Lin Y."/>
        </authorList>
    </citation>
    <scope>NUCLEOTIDE SEQUENCE [LARGE SCALE GENOMIC DNA]</scope>
    <source>
        <strain evidence="2 3">HNM0663</strain>
    </source>
</reference>
<dbReference type="Proteomes" id="UP001223144">
    <property type="component" value="Unassembled WGS sequence"/>
</dbReference>
<evidence type="ECO:0000256" key="1">
    <source>
        <dbReference type="SAM" id="Phobius"/>
    </source>
</evidence>